<reference evidence="1 2" key="1">
    <citation type="submission" date="2019-03" db="EMBL/GenBank/DDBJ databases">
        <title>Genomic Encyclopedia of Type Strains, Phase IV (KMG-IV): sequencing the most valuable type-strain genomes for metagenomic binning, comparative biology and taxonomic classification.</title>
        <authorList>
            <person name="Goeker M."/>
        </authorList>
    </citation>
    <scope>NUCLEOTIDE SEQUENCE [LARGE SCALE GENOMIC DNA]</scope>
    <source>
        <strain evidence="1 2">DSM 25287</strain>
    </source>
</reference>
<proteinExistence type="predicted"/>
<gene>
    <name evidence="1" type="ORF">EV699_11535</name>
</gene>
<keyword evidence="2" id="KW-1185">Reference proteome</keyword>
<dbReference type="Proteomes" id="UP000295765">
    <property type="component" value="Unassembled WGS sequence"/>
</dbReference>
<dbReference type="RefSeq" id="WP_132543794.1">
    <property type="nucleotide sequence ID" value="NZ_SLWY01000015.1"/>
</dbReference>
<dbReference type="InterPro" id="IPR021710">
    <property type="entry name" value="DUF3293"/>
</dbReference>
<evidence type="ECO:0000313" key="2">
    <source>
        <dbReference type="Proteomes" id="UP000295765"/>
    </source>
</evidence>
<sequence length="146" mass="15463">MSLARGLLRAFHATTYTATAATGERFALRIGRRHPALDAWLAARGQAAWAYVSACNPGARSLAPPLNVRRHAALLAELRERLPDGNVLDGFGVPDGPDWAAEPSVLVAGLPLAEARALARRHGQLALVHGRTGGRARLLDSGLPQP</sequence>
<dbReference type="Pfam" id="PF11697">
    <property type="entry name" value="DUF3293"/>
    <property type="match status" value="1"/>
</dbReference>
<dbReference type="EMBL" id="SLWY01000015">
    <property type="protein sequence ID" value="TCO80259.1"/>
    <property type="molecule type" value="Genomic_DNA"/>
</dbReference>
<name>A0A4R2L7X2_9GAMM</name>
<protein>
    <submittedName>
        <fullName evidence="1">Uncharacterized protein DUF3293</fullName>
    </submittedName>
</protein>
<organism evidence="1 2">
    <name type="scientific">Plasticicumulans lactativorans</name>
    <dbReference type="NCBI Taxonomy" id="1133106"/>
    <lineage>
        <taxon>Bacteria</taxon>
        <taxon>Pseudomonadati</taxon>
        <taxon>Pseudomonadota</taxon>
        <taxon>Gammaproteobacteria</taxon>
        <taxon>Candidatus Competibacteraceae</taxon>
        <taxon>Plasticicumulans</taxon>
    </lineage>
</organism>
<accession>A0A4R2L7X2</accession>
<comment type="caution">
    <text evidence="1">The sequence shown here is derived from an EMBL/GenBank/DDBJ whole genome shotgun (WGS) entry which is preliminary data.</text>
</comment>
<dbReference type="AlphaFoldDB" id="A0A4R2L7X2"/>
<evidence type="ECO:0000313" key="1">
    <source>
        <dbReference type="EMBL" id="TCO80259.1"/>
    </source>
</evidence>